<dbReference type="SUPFAM" id="SSF57802">
    <property type="entry name" value="Rubredoxin-like"/>
    <property type="match status" value="1"/>
</dbReference>
<dbReference type="EMBL" id="SODD01000003">
    <property type="protein sequence ID" value="TDW25781.1"/>
    <property type="molecule type" value="Genomic_DNA"/>
</dbReference>
<dbReference type="InterPro" id="IPR052364">
    <property type="entry name" value="Rubrerythrin"/>
</dbReference>
<sequence>MELRGSKTEKNLLDAFAGESMARNKYTYFAQKASEEGMEQIAEIFLETARNEQEHAKLWFKALQGGEIHTTADNLKAAAEGENYEWTDMYDRMAKEAHEEGFTKIAFQMEQVAKIEKGHEERYLDLLKNVEEGKVFKKDEATTWVCGICGYHAEGVEAPKICPVCGFGQAEFAVEEKKFTNTRFSNHK</sequence>
<dbReference type="OrthoDB" id="9799749at2"/>
<evidence type="ECO:0000256" key="4">
    <source>
        <dbReference type="ARBA" id="ARBA00022982"/>
    </source>
</evidence>
<dbReference type="AlphaFoldDB" id="A0A4V3G980"/>
<gene>
    <name evidence="7" type="ORF">EDD63_10368</name>
</gene>
<dbReference type="GO" id="GO:0016491">
    <property type="term" value="F:oxidoreductase activity"/>
    <property type="evidence" value="ECO:0007669"/>
    <property type="project" value="InterPro"/>
</dbReference>
<keyword evidence="5" id="KW-0408">Iron</keyword>
<dbReference type="PANTHER" id="PTHR43865:SF1">
    <property type="entry name" value="RUBRERYTHRIN-RELATED"/>
    <property type="match status" value="1"/>
</dbReference>
<reference evidence="7 8" key="1">
    <citation type="submission" date="2019-03" db="EMBL/GenBank/DDBJ databases">
        <title>Genomic Encyclopedia of Type Strains, Phase IV (KMG-IV): sequencing the most valuable type-strain genomes for metagenomic binning, comparative biology and taxonomic classification.</title>
        <authorList>
            <person name="Goeker M."/>
        </authorList>
    </citation>
    <scope>NUCLEOTIDE SEQUENCE [LARGE SCALE GENOMIC DNA]</scope>
    <source>
        <strain evidence="7 8">DSM 28867</strain>
    </source>
</reference>
<proteinExistence type="predicted"/>
<keyword evidence="8" id="KW-1185">Reference proteome</keyword>
<dbReference type="PANTHER" id="PTHR43865">
    <property type="entry name" value="RUBRERYTHRIN-RELATED"/>
    <property type="match status" value="1"/>
</dbReference>
<comment type="cofactor">
    <cofactor evidence="1">
        <name>Fe(3+)</name>
        <dbReference type="ChEBI" id="CHEBI:29034"/>
    </cofactor>
</comment>
<dbReference type="GO" id="GO:0046872">
    <property type="term" value="F:metal ion binding"/>
    <property type="evidence" value="ECO:0007669"/>
    <property type="project" value="UniProtKB-KW"/>
</dbReference>
<dbReference type="CDD" id="cd01041">
    <property type="entry name" value="Rubrerythrin"/>
    <property type="match status" value="1"/>
</dbReference>
<comment type="caution">
    <text evidence="7">The sequence shown here is derived from an EMBL/GenBank/DDBJ whole genome shotgun (WGS) entry which is preliminary data.</text>
</comment>
<feature type="domain" description="Ferritin-like diiron" evidence="6">
    <location>
        <begin position="2"/>
        <end position="134"/>
    </location>
</feature>
<evidence type="ECO:0000259" key="6">
    <source>
        <dbReference type="PROSITE" id="PS50905"/>
    </source>
</evidence>
<organism evidence="7 8">
    <name type="scientific">Breznakia blatticola</name>
    <dbReference type="NCBI Taxonomy" id="1754012"/>
    <lineage>
        <taxon>Bacteria</taxon>
        <taxon>Bacillati</taxon>
        <taxon>Bacillota</taxon>
        <taxon>Erysipelotrichia</taxon>
        <taxon>Erysipelotrichales</taxon>
        <taxon>Erysipelotrichaceae</taxon>
        <taxon>Breznakia</taxon>
    </lineage>
</organism>
<evidence type="ECO:0000313" key="7">
    <source>
        <dbReference type="EMBL" id="TDW25781.1"/>
    </source>
</evidence>
<dbReference type="RefSeq" id="WP_134167857.1">
    <property type="nucleotide sequence ID" value="NZ_SODD01000003.1"/>
</dbReference>
<dbReference type="Proteomes" id="UP000294743">
    <property type="component" value="Unassembled WGS sequence"/>
</dbReference>
<keyword evidence="3" id="KW-0479">Metal-binding</keyword>
<evidence type="ECO:0000256" key="2">
    <source>
        <dbReference type="ARBA" id="ARBA00022448"/>
    </source>
</evidence>
<dbReference type="Pfam" id="PF21349">
    <property type="entry name" value="RUBY_RBDX"/>
    <property type="match status" value="1"/>
</dbReference>
<dbReference type="PROSITE" id="PS50905">
    <property type="entry name" value="FERRITIN_LIKE"/>
    <property type="match status" value="1"/>
</dbReference>
<accession>A0A4V3G980</accession>
<evidence type="ECO:0000256" key="1">
    <source>
        <dbReference type="ARBA" id="ARBA00001965"/>
    </source>
</evidence>
<dbReference type="InterPro" id="IPR048574">
    <property type="entry name" value="RUBY_RBDX"/>
</dbReference>
<dbReference type="Pfam" id="PF02915">
    <property type="entry name" value="Rubrerythrin"/>
    <property type="match status" value="1"/>
</dbReference>
<protein>
    <submittedName>
        <fullName evidence="7">Rubrerythrin</fullName>
    </submittedName>
</protein>
<dbReference type="InterPro" id="IPR009078">
    <property type="entry name" value="Ferritin-like_SF"/>
</dbReference>
<dbReference type="InterPro" id="IPR003251">
    <property type="entry name" value="Rr_diiron-bd_dom"/>
</dbReference>
<dbReference type="Gene3D" id="1.20.1260.10">
    <property type="match status" value="1"/>
</dbReference>
<keyword evidence="2" id="KW-0813">Transport</keyword>
<dbReference type="InterPro" id="IPR012347">
    <property type="entry name" value="Ferritin-like"/>
</dbReference>
<dbReference type="Gene3D" id="2.20.28.10">
    <property type="match status" value="1"/>
</dbReference>
<evidence type="ECO:0000256" key="3">
    <source>
        <dbReference type="ARBA" id="ARBA00022723"/>
    </source>
</evidence>
<dbReference type="InterPro" id="IPR009040">
    <property type="entry name" value="Ferritin-like_diiron"/>
</dbReference>
<evidence type="ECO:0000256" key="5">
    <source>
        <dbReference type="ARBA" id="ARBA00023004"/>
    </source>
</evidence>
<evidence type="ECO:0000313" key="8">
    <source>
        <dbReference type="Proteomes" id="UP000294743"/>
    </source>
</evidence>
<dbReference type="NCBIfam" id="NF045767">
    <property type="entry name" value="RuberyRbr"/>
    <property type="match status" value="1"/>
</dbReference>
<keyword evidence="4" id="KW-0249">Electron transport</keyword>
<dbReference type="SUPFAM" id="SSF47240">
    <property type="entry name" value="Ferritin-like"/>
    <property type="match status" value="1"/>
</dbReference>
<name>A0A4V3G980_9FIRM</name>